<evidence type="ECO:0000259" key="2">
    <source>
        <dbReference type="Pfam" id="PF01979"/>
    </source>
</evidence>
<keyword evidence="4" id="KW-1185">Reference proteome</keyword>
<accession>A0A7W8IK27</accession>
<dbReference type="PANTHER" id="PTHR43135:SF3">
    <property type="entry name" value="ALPHA-D-RIBOSE 1-METHYLPHOSPHONATE 5-TRIPHOSPHATE DIPHOSPHATASE"/>
    <property type="match status" value="1"/>
</dbReference>
<dbReference type="Pfam" id="PF01979">
    <property type="entry name" value="Amidohydro_1"/>
    <property type="match status" value="1"/>
</dbReference>
<protein>
    <submittedName>
        <fullName evidence="3">Imidazolonepropionase-like amidohydrolase</fullName>
    </submittedName>
</protein>
<evidence type="ECO:0000256" key="1">
    <source>
        <dbReference type="SAM" id="SignalP"/>
    </source>
</evidence>
<dbReference type="SUPFAM" id="SSF51556">
    <property type="entry name" value="Metallo-dependent hydrolases"/>
    <property type="match status" value="1"/>
</dbReference>
<dbReference type="InterPro" id="IPR051781">
    <property type="entry name" value="Metallo-dep_Hydrolase"/>
</dbReference>
<gene>
    <name evidence="3" type="ORF">HDF09_003213</name>
</gene>
<evidence type="ECO:0000313" key="3">
    <source>
        <dbReference type="EMBL" id="MBB5318514.1"/>
    </source>
</evidence>
<feature type="signal peptide" evidence="1">
    <location>
        <begin position="1"/>
        <end position="25"/>
    </location>
</feature>
<dbReference type="AlphaFoldDB" id="A0A7W8IK27"/>
<dbReference type="InterPro" id="IPR032466">
    <property type="entry name" value="Metal_Hydrolase"/>
</dbReference>
<dbReference type="SUPFAM" id="SSF51338">
    <property type="entry name" value="Composite domain of metallo-dependent hydrolases"/>
    <property type="match status" value="2"/>
</dbReference>
<name>A0A7W8IK27_9BACT</name>
<dbReference type="Gene3D" id="2.30.40.10">
    <property type="entry name" value="Urease, subunit C, domain 1"/>
    <property type="match status" value="1"/>
</dbReference>
<dbReference type="Proteomes" id="UP000568106">
    <property type="component" value="Unassembled WGS sequence"/>
</dbReference>
<dbReference type="CDD" id="cd01299">
    <property type="entry name" value="Met_dep_hydrolase_A"/>
    <property type="match status" value="1"/>
</dbReference>
<dbReference type="PANTHER" id="PTHR43135">
    <property type="entry name" value="ALPHA-D-RIBOSE 1-METHYLPHOSPHONATE 5-TRIPHOSPHATE DIPHOSPHATASE"/>
    <property type="match status" value="1"/>
</dbReference>
<comment type="caution">
    <text evidence="3">The sequence shown here is derived from an EMBL/GenBank/DDBJ whole genome shotgun (WGS) entry which is preliminary data.</text>
</comment>
<dbReference type="InterPro" id="IPR006680">
    <property type="entry name" value="Amidohydro-rel"/>
</dbReference>
<feature type="domain" description="Amidohydrolase-related" evidence="2">
    <location>
        <begin position="83"/>
        <end position="423"/>
    </location>
</feature>
<dbReference type="GO" id="GO:0016810">
    <property type="term" value="F:hydrolase activity, acting on carbon-nitrogen (but not peptide) bonds"/>
    <property type="evidence" value="ECO:0007669"/>
    <property type="project" value="InterPro"/>
</dbReference>
<dbReference type="EMBL" id="JACHDY010000005">
    <property type="protein sequence ID" value="MBB5318514.1"/>
    <property type="molecule type" value="Genomic_DNA"/>
</dbReference>
<dbReference type="InterPro" id="IPR011059">
    <property type="entry name" value="Metal-dep_hydrolase_composite"/>
</dbReference>
<proteinExistence type="predicted"/>
<sequence>MRQARHVKLYLFLFLLQIAFLNLHAQTTPRTLVRTGHLLEVKTGAEPAAQTIIVTGDRITAIAPTASTPKQAGDTEIDLTRFTVMPGLIDVHTHLTAANNFDPYFELSMTPAKEAIIGVENAKVTLEAGFTTVRNVGANDFTDVALRDEINAGHIPGPHMQVSGPALGITGGHMDENLLPYEFHYHAEGVADGIPAVQHQVRENIKYGADLIKIGATGGVLSKGDDPQASQYTLEEMQAIVADAHRLGRKVAAHAHGAQGILFATEAGVDSIEHGSYINDEDIALMKKKGTYLVPTAYLVDWMQQYGNLPPFYQQKMKDVSAVEKQNAIKAIKAGVKIALGTDAAVYPHGLNAHEVDVYVNQFGMSPLQGIQTGTLNAADLMGWNDRVGSIDPGKWADLIAIDGDPLKDVKLLQHVPFVMKSGIVYKDETHK</sequence>
<evidence type="ECO:0000313" key="4">
    <source>
        <dbReference type="Proteomes" id="UP000568106"/>
    </source>
</evidence>
<reference evidence="3" key="1">
    <citation type="submission" date="2020-08" db="EMBL/GenBank/DDBJ databases">
        <title>Genomic Encyclopedia of Type Strains, Phase IV (KMG-V): Genome sequencing to study the core and pangenomes of soil and plant-associated prokaryotes.</title>
        <authorList>
            <person name="Whitman W."/>
        </authorList>
    </citation>
    <scope>NUCLEOTIDE SEQUENCE [LARGE SCALE GENOMIC DNA]</scope>
    <source>
        <strain evidence="3">M8UP27</strain>
    </source>
</reference>
<keyword evidence="1" id="KW-0732">Signal</keyword>
<dbReference type="Gene3D" id="3.20.20.140">
    <property type="entry name" value="Metal-dependent hydrolases"/>
    <property type="match status" value="1"/>
</dbReference>
<organism evidence="3 4">
    <name type="scientific">Tunturiibacter empetritectus</name>
    <dbReference type="NCBI Taxonomy" id="3069691"/>
    <lineage>
        <taxon>Bacteria</taxon>
        <taxon>Pseudomonadati</taxon>
        <taxon>Acidobacteriota</taxon>
        <taxon>Terriglobia</taxon>
        <taxon>Terriglobales</taxon>
        <taxon>Acidobacteriaceae</taxon>
        <taxon>Tunturiibacter</taxon>
    </lineage>
</organism>
<dbReference type="InterPro" id="IPR057744">
    <property type="entry name" value="OTAase-like"/>
</dbReference>
<feature type="chain" id="PRO_5031020627" evidence="1">
    <location>
        <begin position="26"/>
        <end position="432"/>
    </location>
</feature>